<organism evidence="2 3">
    <name type="scientific">Hondaea fermentalgiana</name>
    <dbReference type="NCBI Taxonomy" id="2315210"/>
    <lineage>
        <taxon>Eukaryota</taxon>
        <taxon>Sar</taxon>
        <taxon>Stramenopiles</taxon>
        <taxon>Bigyra</taxon>
        <taxon>Labyrinthulomycetes</taxon>
        <taxon>Thraustochytrida</taxon>
        <taxon>Thraustochytriidae</taxon>
        <taxon>Hondaea</taxon>
    </lineage>
</organism>
<evidence type="ECO:0000313" key="2">
    <source>
        <dbReference type="EMBL" id="GBG25466.1"/>
    </source>
</evidence>
<protein>
    <submittedName>
        <fullName evidence="2">Uncharacterized protein</fullName>
    </submittedName>
</protein>
<accession>A0A2R5G353</accession>
<evidence type="ECO:0000256" key="1">
    <source>
        <dbReference type="SAM" id="MobiDB-lite"/>
    </source>
</evidence>
<proteinExistence type="predicted"/>
<gene>
    <name evidence="2" type="ORF">FCC1311_016852</name>
</gene>
<feature type="compositionally biased region" description="Low complexity" evidence="1">
    <location>
        <begin position="9"/>
        <end position="18"/>
    </location>
</feature>
<dbReference type="EMBL" id="BEYU01000012">
    <property type="protein sequence ID" value="GBG25466.1"/>
    <property type="molecule type" value="Genomic_DNA"/>
</dbReference>
<feature type="region of interest" description="Disordered" evidence="1">
    <location>
        <begin position="1"/>
        <end position="31"/>
    </location>
</feature>
<evidence type="ECO:0000313" key="3">
    <source>
        <dbReference type="Proteomes" id="UP000241890"/>
    </source>
</evidence>
<keyword evidence="3" id="KW-1185">Reference proteome</keyword>
<dbReference type="AlphaFoldDB" id="A0A2R5G353"/>
<feature type="compositionally biased region" description="Low complexity" evidence="1">
    <location>
        <begin position="264"/>
        <end position="282"/>
    </location>
</feature>
<name>A0A2R5G353_9STRA</name>
<dbReference type="Proteomes" id="UP000241890">
    <property type="component" value="Unassembled WGS sequence"/>
</dbReference>
<dbReference type="InParanoid" id="A0A2R5G353"/>
<sequence length="360" mass="38602">MSGEDDDTNGNNKAAATGTGTGTGMKAGDTREQEDVWSLVCQASFFKDEPRFAKDEVPTNAPTPRDADAVVLTVERLREGVEVPEKSVSVDAAALLQKLGCVVMDGAWTHEADALAGLWKSKDTHRRAFHERIAKLRYDAFAQEIVRILNGPALRTHGAMSAESETFAETADLASEQRTAVADFVTRYGNNPSTAPVVAGLHAALALQKGKSEVTGWQLEDATLVERGHELAYAALELLLVHLRCTLLHDPRSETSSSSVGALEAGAASPKSSPPSELSSGGAERVFVMDTSLSDKRIDHLLRLFPAATVTTGKKRVAQSGTPCESVEPARKRINREGEADAPCPQDSMFYAVISKCEIL</sequence>
<reference evidence="2 3" key="1">
    <citation type="submission" date="2017-12" db="EMBL/GenBank/DDBJ databases">
        <title>Sequencing, de novo assembly and annotation of complete genome of a new Thraustochytrid species, strain FCC1311.</title>
        <authorList>
            <person name="Sedici K."/>
            <person name="Godart F."/>
            <person name="Aiese Cigliano R."/>
            <person name="Sanseverino W."/>
            <person name="Barakat M."/>
            <person name="Ortet P."/>
            <person name="Marechal E."/>
            <person name="Cagnac O."/>
            <person name="Amato A."/>
        </authorList>
    </citation>
    <scope>NUCLEOTIDE SEQUENCE [LARGE SCALE GENOMIC DNA]</scope>
</reference>
<comment type="caution">
    <text evidence="2">The sequence shown here is derived from an EMBL/GenBank/DDBJ whole genome shotgun (WGS) entry which is preliminary data.</text>
</comment>
<feature type="region of interest" description="Disordered" evidence="1">
    <location>
        <begin position="252"/>
        <end position="282"/>
    </location>
</feature>